<comment type="caution">
    <text evidence="1">The sequence shown here is derived from an EMBL/GenBank/DDBJ whole genome shotgun (WGS) entry which is preliminary data.</text>
</comment>
<proteinExistence type="predicted"/>
<name>A0A756I5S1_SALER</name>
<reference evidence="1" key="2">
    <citation type="submission" date="2020-02" db="EMBL/GenBank/DDBJ databases">
        <authorList>
            <consortium name="NCBI Pathogen Detection Project"/>
        </authorList>
    </citation>
    <scope>NUCLEOTIDE SEQUENCE</scope>
    <source>
        <strain evidence="1">MA.CK_00/00002125</strain>
    </source>
</reference>
<accession>A0A756I5S1</accession>
<dbReference type="EMBL" id="DAAWYJ010000025">
    <property type="protein sequence ID" value="HAG0017208.1"/>
    <property type="molecule type" value="Genomic_DNA"/>
</dbReference>
<sequence>MGFSPVKIAGSVRLREKTVLRNAGERNGGSHDESTVFRDGYARCRQQVILW</sequence>
<evidence type="ECO:0000313" key="1">
    <source>
        <dbReference type="EMBL" id="HAG0017208.1"/>
    </source>
</evidence>
<organism evidence="1">
    <name type="scientific">Salmonella enterica</name>
    <name type="common">Salmonella choleraesuis</name>
    <dbReference type="NCBI Taxonomy" id="28901"/>
    <lineage>
        <taxon>Bacteria</taxon>
        <taxon>Pseudomonadati</taxon>
        <taxon>Pseudomonadota</taxon>
        <taxon>Gammaproteobacteria</taxon>
        <taxon>Enterobacterales</taxon>
        <taxon>Enterobacteriaceae</taxon>
        <taxon>Salmonella</taxon>
    </lineage>
</organism>
<protein>
    <submittedName>
        <fullName evidence="1">Uncharacterized protein</fullName>
    </submittedName>
</protein>
<reference evidence="1" key="1">
    <citation type="journal article" date="2018" name="Genome Biol.">
        <title>SKESA: strategic k-mer extension for scrupulous assemblies.</title>
        <authorList>
            <person name="Souvorov A."/>
            <person name="Agarwala R."/>
            <person name="Lipman D.J."/>
        </authorList>
    </citation>
    <scope>NUCLEOTIDE SEQUENCE</scope>
    <source>
        <strain evidence="1">MA.CK_00/00002125</strain>
    </source>
</reference>
<gene>
    <name evidence="1" type="ORF">G8O67_004567</name>
</gene>
<dbReference type="AlphaFoldDB" id="A0A756I5S1"/>